<evidence type="ECO:0000313" key="1">
    <source>
        <dbReference type="EMBL" id="VAW17870.1"/>
    </source>
</evidence>
<dbReference type="EMBL" id="UOEQ01000153">
    <property type="protein sequence ID" value="VAW17870.1"/>
    <property type="molecule type" value="Genomic_DNA"/>
</dbReference>
<reference evidence="1" key="1">
    <citation type="submission" date="2018-06" db="EMBL/GenBank/DDBJ databases">
        <authorList>
            <person name="Zhirakovskaya E."/>
        </authorList>
    </citation>
    <scope>NUCLEOTIDE SEQUENCE</scope>
</reference>
<proteinExistence type="predicted"/>
<gene>
    <name evidence="1" type="ORF">MNBD_ALPHA11-2008</name>
</gene>
<accession>A0A3B0TMK1</accession>
<organism evidence="1">
    <name type="scientific">hydrothermal vent metagenome</name>
    <dbReference type="NCBI Taxonomy" id="652676"/>
    <lineage>
        <taxon>unclassified sequences</taxon>
        <taxon>metagenomes</taxon>
        <taxon>ecological metagenomes</taxon>
    </lineage>
</organism>
<dbReference type="AlphaFoldDB" id="A0A3B0TMK1"/>
<protein>
    <submittedName>
        <fullName evidence="1">Uncharacterized protein</fullName>
    </submittedName>
</protein>
<feature type="non-terminal residue" evidence="1">
    <location>
        <position position="1"/>
    </location>
</feature>
<name>A0A3B0TMK1_9ZZZZ</name>
<sequence>VFSRRIYTLTGQGTYDDVRKKLQRDSDFAQTAREYVAEFEQLLQTANNPAEARQILVSERGKVFTMLAHASGRIG</sequence>